<keyword evidence="2" id="KW-1185">Reference proteome</keyword>
<dbReference type="EMBL" id="NJES01000968">
    <property type="protein sequence ID" value="PHH68409.1"/>
    <property type="molecule type" value="Genomic_DNA"/>
</dbReference>
<name>A0A2C5XDG8_9HYPO</name>
<sequence length="97" mass="10965">MPFAIALLCGDVRCDMFSGVMVLDGNRARFALPDWKTMLVVKTLRTRLRELLTRSFRQPGKLATAQHEKWFDVWQRLFTQEPAVDKGAAISVAIGKA</sequence>
<gene>
    <name evidence="1" type="ORF">CDD80_7529</name>
</gene>
<dbReference type="Proteomes" id="UP000226431">
    <property type="component" value="Unassembled WGS sequence"/>
</dbReference>
<reference evidence="1 2" key="1">
    <citation type="submission" date="2017-06" db="EMBL/GenBank/DDBJ databases">
        <title>Ant-infecting Ophiocordyceps genomes reveal a high diversity of potential behavioral manipulation genes and a possible major role for enterotoxins.</title>
        <authorList>
            <person name="De Bekker C."/>
            <person name="Evans H.C."/>
            <person name="Brachmann A."/>
            <person name="Hughes D.P."/>
        </authorList>
    </citation>
    <scope>NUCLEOTIDE SEQUENCE [LARGE SCALE GENOMIC DNA]</scope>
    <source>
        <strain evidence="1 2">Map16</strain>
    </source>
</reference>
<dbReference type="STRING" id="2004952.A0A2C5XDG8"/>
<protein>
    <submittedName>
        <fullName evidence="1">Uncharacterized protein</fullName>
    </submittedName>
</protein>
<dbReference type="AlphaFoldDB" id="A0A2C5XDG8"/>
<evidence type="ECO:0000313" key="1">
    <source>
        <dbReference type="EMBL" id="PHH68409.1"/>
    </source>
</evidence>
<organism evidence="1 2">
    <name type="scientific">Ophiocordyceps camponoti-rufipedis</name>
    <dbReference type="NCBI Taxonomy" id="2004952"/>
    <lineage>
        <taxon>Eukaryota</taxon>
        <taxon>Fungi</taxon>
        <taxon>Dikarya</taxon>
        <taxon>Ascomycota</taxon>
        <taxon>Pezizomycotina</taxon>
        <taxon>Sordariomycetes</taxon>
        <taxon>Hypocreomycetidae</taxon>
        <taxon>Hypocreales</taxon>
        <taxon>Ophiocordycipitaceae</taxon>
        <taxon>Ophiocordyceps</taxon>
    </lineage>
</organism>
<accession>A0A2C5XDG8</accession>
<proteinExistence type="predicted"/>
<evidence type="ECO:0000313" key="2">
    <source>
        <dbReference type="Proteomes" id="UP000226431"/>
    </source>
</evidence>
<dbReference type="OrthoDB" id="5600252at2759"/>
<comment type="caution">
    <text evidence="1">The sequence shown here is derived from an EMBL/GenBank/DDBJ whole genome shotgun (WGS) entry which is preliminary data.</text>
</comment>